<comment type="function">
    <text evidence="7">Part of the MsrPQ system that repairs oxidized periplasmic proteins containing methionine sulfoxide residues (Met-O), using respiratory chain electrons. Thus protects these proteins from oxidative-stress damage caused by reactive species of oxygen and chlorine generated by the host defense mechanisms. MsrPQ is essential for the maintenance of envelope integrity under bleach stress, rescuing a wide series of structurally unrelated periplasmic proteins from methionine oxidation. MsrQ provides electrons for reduction to the reductase catalytic subunit MsrP, using the quinone pool of the respiratory chain.</text>
</comment>
<evidence type="ECO:0000313" key="9">
    <source>
        <dbReference type="EMBL" id="MBC9246051.1"/>
    </source>
</evidence>
<evidence type="ECO:0000256" key="4">
    <source>
        <dbReference type="ARBA" id="ARBA00022989"/>
    </source>
</evidence>
<comment type="cofactor">
    <cofactor evidence="7">
        <name>FMN</name>
        <dbReference type="ChEBI" id="CHEBI:58210"/>
    </cofactor>
    <text evidence="7">Binds 1 FMN per subunit.</text>
</comment>
<proteinExistence type="inferred from homology"/>
<dbReference type="GO" id="GO:0030091">
    <property type="term" value="P:protein repair"/>
    <property type="evidence" value="ECO:0007669"/>
    <property type="project" value="UniProtKB-UniRule"/>
</dbReference>
<dbReference type="GO" id="GO:0009055">
    <property type="term" value="F:electron transfer activity"/>
    <property type="evidence" value="ECO:0007669"/>
    <property type="project" value="UniProtKB-UniRule"/>
</dbReference>
<evidence type="ECO:0000256" key="6">
    <source>
        <dbReference type="ARBA" id="ARBA00023136"/>
    </source>
</evidence>
<dbReference type="GO" id="GO:0046872">
    <property type="term" value="F:metal ion binding"/>
    <property type="evidence" value="ECO:0007669"/>
    <property type="project" value="UniProtKB-KW"/>
</dbReference>
<comment type="cofactor">
    <cofactor evidence="7">
        <name>heme b</name>
        <dbReference type="ChEBI" id="CHEBI:60344"/>
    </cofactor>
    <text evidence="7">Binds 1 heme b (iron(II)-protoporphyrin IX) group per subunit.</text>
</comment>
<dbReference type="GO" id="GO:0016679">
    <property type="term" value="F:oxidoreductase activity, acting on diphenols and related substances as donors"/>
    <property type="evidence" value="ECO:0007669"/>
    <property type="project" value="TreeGrafter"/>
</dbReference>
<gene>
    <name evidence="7 9" type="primary">msrQ</name>
    <name evidence="9" type="ORF">H4P12_04850</name>
</gene>
<evidence type="ECO:0000256" key="7">
    <source>
        <dbReference type="HAMAP-Rule" id="MF_01207"/>
    </source>
</evidence>
<keyword evidence="7" id="KW-1003">Cell membrane</keyword>
<dbReference type="Proteomes" id="UP000608594">
    <property type="component" value="Unassembled WGS sequence"/>
</dbReference>
<feature type="transmembrane region" description="Helical" evidence="7">
    <location>
        <begin position="50"/>
        <end position="69"/>
    </location>
</feature>
<dbReference type="NCBIfam" id="NF003833">
    <property type="entry name" value="PRK05419.1-5"/>
    <property type="match status" value="1"/>
</dbReference>
<reference evidence="9" key="1">
    <citation type="submission" date="2020-08" db="EMBL/GenBank/DDBJ databases">
        <title>Paracoccus amoyensis sp. nov., isolated from the surface seawater at coast of Xiamen, Fujian.</title>
        <authorList>
            <person name="Lyu L."/>
        </authorList>
    </citation>
    <scope>NUCLEOTIDE SEQUENCE</scope>
    <source>
        <strain evidence="9">11-3</strain>
    </source>
</reference>
<comment type="similarity">
    <text evidence="7">Belongs to the MsrQ family.</text>
</comment>
<dbReference type="PANTHER" id="PTHR36964">
    <property type="entry name" value="PROTEIN-METHIONINE-SULFOXIDE REDUCTASE HEME-BINDING SUBUNIT MSRQ"/>
    <property type="match status" value="1"/>
</dbReference>
<keyword evidence="5 7" id="KW-0408">Iron</keyword>
<keyword evidence="10" id="KW-1185">Reference proteome</keyword>
<evidence type="ECO:0000256" key="2">
    <source>
        <dbReference type="ARBA" id="ARBA00022448"/>
    </source>
</evidence>
<keyword evidence="3 7" id="KW-0812">Transmembrane</keyword>
<accession>A0A926G9Y6</accession>
<evidence type="ECO:0000259" key="8">
    <source>
        <dbReference type="Pfam" id="PF01794"/>
    </source>
</evidence>
<evidence type="ECO:0000256" key="5">
    <source>
        <dbReference type="ARBA" id="ARBA00023004"/>
    </source>
</evidence>
<protein>
    <recommendedName>
        <fullName evidence="7">Protein-methionine-sulfoxide reductase heme-binding subunit MsrQ</fullName>
    </recommendedName>
    <alternativeName>
        <fullName evidence="7">Flavocytochrome MsrQ</fullName>
    </alternativeName>
</protein>
<keyword evidence="7" id="KW-0285">Flavoprotein</keyword>
<dbReference type="GO" id="GO:0005886">
    <property type="term" value="C:plasma membrane"/>
    <property type="evidence" value="ECO:0007669"/>
    <property type="project" value="UniProtKB-SubCell"/>
</dbReference>
<dbReference type="InterPro" id="IPR022837">
    <property type="entry name" value="MsrQ-like"/>
</dbReference>
<dbReference type="AlphaFoldDB" id="A0A926G9Y6"/>
<keyword evidence="7" id="KW-0479">Metal-binding</keyword>
<feature type="transmembrane region" description="Helical" evidence="7">
    <location>
        <begin position="151"/>
        <end position="169"/>
    </location>
</feature>
<dbReference type="RefSeq" id="WP_187792505.1">
    <property type="nucleotide sequence ID" value="NZ_JACOQL010000002.1"/>
</dbReference>
<dbReference type="Pfam" id="PF01794">
    <property type="entry name" value="Ferric_reduct"/>
    <property type="match status" value="1"/>
</dbReference>
<comment type="subcellular location">
    <subcellularLocation>
        <location evidence="7">Cell membrane</location>
        <topology evidence="7">Multi-pass membrane protein</topology>
    </subcellularLocation>
    <subcellularLocation>
        <location evidence="1">Membrane</location>
        <topology evidence="1">Multi-pass membrane protein</topology>
    </subcellularLocation>
</comment>
<organism evidence="9 10">
    <name type="scientific">Paracoccus amoyensis</name>
    <dbReference type="NCBI Taxonomy" id="2760093"/>
    <lineage>
        <taxon>Bacteria</taxon>
        <taxon>Pseudomonadati</taxon>
        <taxon>Pseudomonadota</taxon>
        <taxon>Alphaproteobacteria</taxon>
        <taxon>Rhodobacterales</taxon>
        <taxon>Paracoccaceae</taxon>
        <taxon>Paracoccus</taxon>
    </lineage>
</organism>
<feature type="transmembrane region" description="Helical" evidence="7">
    <location>
        <begin position="12"/>
        <end position="30"/>
    </location>
</feature>
<keyword evidence="6 7" id="KW-0472">Membrane</keyword>
<evidence type="ECO:0000313" key="10">
    <source>
        <dbReference type="Proteomes" id="UP000608594"/>
    </source>
</evidence>
<dbReference type="GO" id="GO:0020037">
    <property type="term" value="F:heme binding"/>
    <property type="evidence" value="ECO:0007669"/>
    <property type="project" value="UniProtKB-UniRule"/>
</dbReference>
<keyword evidence="7" id="KW-0349">Heme</keyword>
<comment type="subunit">
    <text evidence="7">Heterodimer of a catalytic subunit (MsrP) and a heme-binding subunit (MsrQ).</text>
</comment>
<feature type="transmembrane region" description="Helical" evidence="7">
    <location>
        <begin position="81"/>
        <end position="105"/>
    </location>
</feature>
<feature type="transmembrane region" description="Helical" evidence="7">
    <location>
        <begin position="175"/>
        <end position="194"/>
    </location>
</feature>
<keyword evidence="7" id="KW-0249">Electron transport</keyword>
<feature type="domain" description="Ferric oxidoreductase" evidence="8">
    <location>
        <begin position="50"/>
        <end position="162"/>
    </location>
</feature>
<dbReference type="PANTHER" id="PTHR36964:SF1">
    <property type="entry name" value="PROTEIN-METHIONINE-SULFOXIDE REDUCTASE HEME-BINDING SUBUNIT MSRQ"/>
    <property type="match status" value="1"/>
</dbReference>
<dbReference type="GO" id="GO:0010181">
    <property type="term" value="F:FMN binding"/>
    <property type="evidence" value="ECO:0007669"/>
    <property type="project" value="UniProtKB-UniRule"/>
</dbReference>
<evidence type="ECO:0000256" key="3">
    <source>
        <dbReference type="ARBA" id="ARBA00022692"/>
    </source>
</evidence>
<sequence>MARKINDALRRLPVWAVWIAGLIPLALLIWDTLNGRVGVDPVAGIEHRLGRTAIYFLIGGLAVTPLLRLTGISLMRFRRAIGLLCFTYAMLHVLAWISMDMGFLWAQMARDVVKRPYLLFGMLAFAMLIPLAITSNNLSIRRMGGLGWRRLHRLVYAAAPLAALHWIWVKKTLPLTPAAWMAVILVLLLVRIVFVRGRRKNRLDGQNNKPIKSVL</sequence>
<dbReference type="EMBL" id="JACOQL010000002">
    <property type="protein sequence ID" value="MBC9246051.1"/>
    <property type="molecule type" value="Genomic_DNA"/>
</dbReference>
<evidence type="ECO:0000256" key="1">
    <source>
        <dbReference type="ARBA" id="ARBA00004141"/>
    </source>
</evidence>
<keyword evidence="4 7" id="KW-1133">Transmembrane helix</keyword>
<dbReference type="InterPro" id="IPR013130">
    <property type="entry name" value="Fe3_Rdtase_TM_dom"/>
</dbReference>
<keyword evidence="2 7" id="KW-0813">Transport</keyword>
<dbReference type="HAMAP" id="MF_01207">
    <property type="entry name" value="MsrQ"/>
    <property type="match status" value="1"/>
</dbReference>
<feature type="transmembrane region" description="Helical" evidence="7">
    <location>
        <begin position="117"/>
        <end position="139"/>
    </location>
</feature>
<keyword evidence="7" id="KW-0288">FMN</keyword>
<name>A0A926G9Y6_9RHOB</name>
<comment type="caution">
    <text evidence="9">The sequence shown here is derived from an EMBL/GenBank/DDBJ whole genome shotgun (WGS) entry which is preliminary data.</text>
</comment>